<evidence type="ECO:0000313" key="9">
    <source>
        <dbReference type="EMBL" id="OHB03070.1"/>
    </source>
</evidence>
<dbReference type="SUPFAM" id="SSF53850">
    <property type="entry name" value="Periplasmic binding protein-like II"/>
    <property type="match status" value="1"/>
</dbReference>
<comment type="similarity">
    <text evidence="3">Belongs to the bacterial solute-binding protein SsuA/TauA family.</text>
</comment>
<evidence type="ECO:0000256" key="3">
    <source>
        <dbReference type="ARBA" id="ARBA00010742"/>
    </source>
</evidence>
<keyword evidence="5 6" id="KW-0472">Membrane</keyword>
<dbReference type="PANTHER" id="PTHR30024:SF47">
    <property type="entry name" value="TAURINE-BINDING PERIPLASMIC PROTEIN"/>
    <property type="match status" value="1"/>
</dbReference>
<dbReference type="PRINTS" id="PR01021">
    <property type="entry name" value="OMPADOMAIN"/>
</dbReference>
<evidence type="ECO:0000256" key="2">
    <source>
        <dbReference type="ARBA" id="ARBA00004418"/>
    </source>
</evidence>
<evidence type="ECO:0000256" key="1">
    <source>
        <dbReference type="ARBA" id="ARBA00004370"/>
    </source>
</evidence>
<feature type="domain" description="OmpA-like" evidence="8">
    <location>
        <begin position="395"/>
        <end position="521"/>
    </location>
</feature>
<feature type="transmembrane region" description="Helical" evidence="7">
    <location>
        <begin position="7"/>
        <end position="25"/>
    </location>
</feature>
<organism evidence="9 10">
    <name type="scientific">Candidatus Zambryskibacteria bacterium RIFCSPLOWO2_01_FULL_45_21</name>
    <dbReference type="NCBI Taxonomy" id="1802761"/>
    <lineage>
        <taxon>Bacteria</taxon>
        <taxon>Candidatus Zambryskiibacteriota</taxon>
    </lineage>
</organism>
<keyword evidence="7" id="KW-0812">Transmembrane</keyword>
<name>A0A1G2U2E8_9BACT</name>
<dbReference type="Pfam" id="PF00691">
    <property type="entry name" value="OmpA"/>
    <property type="match status" value="1"/>
</dbReference>
<dbReference type="PROSITE" id="PS51123">
    <property type="entry name" value="OMPA_2"/>
    <property type="match status" value="1"/>
</dbReference>
<comment type="caution">
    <text evidence="9">The sequence shown here is derived from an EMBL/GenBank/DDBJ whole genome shotgun (WGS) entry which is preliminary data.</text>
</comment>
<comment type="subcellular location">
    <subcellularLocation>
        <location evidence="1">Membrane</location>
    </subcellularLocation>
    <subcellularLocation>
        <location evidence="2">Periplasm</location>
    </subcellularLocation>
</comment>
<dbReference type="InterPro" id="IPR006664">
    <property type="entry name" value="OMP_bac"/>
</dbReference>
<keyword evidence="7" id="KW-1133">Transmembrane helix</keyword>
<dbReference type="Gene3D" id="3.30.1330.60">
    <property type="entry name" value="OmpA-like domain"/>
    <property type="match status" value="1"/>
</dbReference>
<dbReference type="CDD" id="cd07185">
    <property type="entry name" value="OmpA_C-like"/>
    <property type="match status" value="1"/>
</dbReference>
<evidence type="ECO:0000256" key="6">
    <source>
        <dbReference type="PROSITE-ProRule" id="PRU00473"/>
    </source>
</evidence>
<accession>A0A1G2U2E8</accession>
<evidence type="ECO:0000256" key="5">
    <source>
        <dbReference type="ARBA" id="ARBA00023136"/>
    </source>
</evidence>
<dbReference type="InterPro" id="IPR036737">
    <property type="entry name" value="OmpA-like_sf"/>
</dbReference>
<evidence type="ECO:0000313" key="10">
    <source>
        <dbReference type="Proteomes" id="UP000176800"/>
    </source>
</evidence>
<dbReference type="GO" id="GO:0042597">
    <property type="term" value="C:periplasmic space"/>
    <property type="evidence" value="ECO:0007669"/>
    <property type="project" value="UniProtKB-SubCell"/>
</dbReference>
<reference evidence="9 10" key="1">
    <citation type="journal article" date="2016" name="Nat. Commun.">
        <title>Thousands of microbial genomes shed light on interconnected biogeochemical processes in an aquifer system.</title>
        <authorList>
            <person name="Anantharaman K."/>
            <person name="Brown C.T."/>
            <person name="Hug L.A."/>
            <person name="Sharon I."/>
            <person name="Castelle C.J."/>
            <person name="Probst A.J."/>
            <person name="Thomas B.C."/>
            <person name="Singh A."/>
            <person name="Wilkins M.J."/>
            <person name="Karaoz U."/>
            <person name="Brodie E.L."/>
            <person name="Williams K.H."/>
            <person name="Hubbard S.S."/>
            <person name="Banfield J.F."/>
        </authorList>
    </citation>
    <scope>NUCLEOTIDE SEQUENCE [LARGE SCALE GENOMIC DNA]</scope>
</reference>
<dbReference type="SUPFAM" id="SSF103088">
    <property type="entry name" value="OmpA-like"/>
    <property type="match status" value="1"/>
</dbReference>
<evidence type="ECO:0000256" key="4">
    <source>
        <dbReference type="ARBA" id="ARBA00022729"/>
    </source>
</evidence>
<dbReference type="AlphaFoldDB" id="A0A1G2U2E8"/>
<proteinExistence type="inferred from homology"/>
<sequence>MKPLPKLILIAMAAAVVFFGGRWVVNNTSLGEKIVPGAGNGSSQVASSRGDDVVNVCVVTWVGYAGGQYFNGGFQASKESRYFKEYGVLVNFRLIDDFDSSIAAWQSGECQVHWFTADAAPTLFDDLKAAGYNPQIFFQADWSRGGDAIVVIRNINNMRDLRGKRIAVAYGTPSHTFLLRALEAANMTVRDVSLVEVASALASAATFKAREVDAAVVWSPDDADAVASITGAKILTSTREARYIIPDVFFADAKWLDSHQSQAKALVEGWLRGAAELNHDNLAKDEVIDILVKGTGQPKNFFEATINNARWTTYGDNVTFFNLEGNASPTTMGERVYNETGQLYRQYTDLVRSEGFPSWREVTNTSVLRSISLSGPEDAAESAVVFSAPTKEMETAEALASKPIIITFSTGSAVLDDNAKTVVDVGFVPTAQSFAGNRIRIEGNTDGTGSREVNMQLSRRRAQAVADYLAQIWNFDRNRFIIVGNGPDKPVCNENNPGGSVTLSDCQSRNRRTEFQLLSSGK</sequence>
<keyword evidence="4" id="KW-0732">Signal</keyword>
<gene>
    <name evidence="9" type="ORF">A3B14_00195</name>
</gene>
<dbReference type="InterPro" id="IPR006665">
    <property type="entry name" value="OmpA-like"/>
</dbReference>
<evidence type="ECO:0000256" key="7">
    <source>
        <dbReference type="SAM" id="Phobius"/>
    </source>
</evidence>
<dbReference type="Pfam" id="PF13379">
    <property type="entry name" value="NMT1_2"/>
    <property type="match status" value="1"/>
</dbReference>
<evidence type="ECO:0000259" key="8">
    <source>
        <dbReference type="PROSITE" id="PS51123"/>
    </source>
</evidence>
<dbReference type="PANTHER" id="PTHR30024">
    <property type="entry name" value="ALIPHATIC SULFONATES-BINDING PROTEIN-RELATED"/>
    <property type="match status" value="1"/>
</dbReference>
<dbReference type="EMBL" id="MHWE01000023">
    <property type="protein sequence ID" value="OHB03070.1"/>
    <property type="molecule type" value="Genomic_DNA"/>
</dbReference>
<dbReference type="Gene3D" id="3.40.190.10">
    <property type="entry name" value="Periplasmic binding protein-like II"/>
    <property type="match status" value="2"/>
</dbReference>
<dbReference type="GO" id="GO:0016020">
    <property type="term" value="C:membrane"/>
    <property type="evidence" value="ECO:0007669"/>
    <property type="project" value="UniProtKB-SubCell"/>
</dbReference>
<dbReference type="Proteomes" id="UP000176800">
    <property type="component" value="Unassembled WGS sequence"/>
</dbReference>
<protein>
    <recommendedName>
        <fullName evidence="8">OmpA-like domain-containing protein</fullName>
    </recommendedName>
</protein>